<keyword evidence="4" id="KW-1185">Reference proteome</keyword>
<feature type="domain" description="Glycosyltransferase subfamily 4-like N-terminal" evidence="2">
    <location>
        <begin position="3"/>
        <end position="147"/>
    </location>
</feature>
<evidence type="ECO:0000259" key="1">
    <source>
        <dbReference type="Pfam" id="PF00534"/>
    </source>
</evidence>
<protein>
    <submittedName>
        <fullName evidence="3">Glycosyltransferase family 1 protein</fullName>
    </submittedName>
</protein>
<accession>A0A396SSX0</accession>
<proteinExistence type="predicted"/>
<evidence type="ECO:0000259" key="2">
    <source>
        <dbReference type="Pfam" id="PF13477"/>
    </source>
</evidence>
<reference evidence="3 4" key="1">
    <citation type="submission" date="2018-08" db="EMBL/GenBank/DDBJ databases">
        <title>Lysinibacillus sp. YLB-03 draft genome sequence.</title>
        <authorList>
            <person name="Yu L."/>
        </authorList>
    </citation>
    <scope>NUCLEOTIDE SEQUENCE [LARGE SCALE GENOMIC DNA]</scope>
    <source>
        <strain evidence="3 4">YLB-03</strain>
    </source>
</reference>
<dbReference type="CDD" id="cd03808">
    <property type="entry name" value="GT4_CapM-like"/>
    <property type="match status" value="1"/>
</dbReference>
<dbReference type="Pfam" id="PF13477">
    <property type="entry name" value="Glyco_trans_4_2"/>
    <property type="match status" value="1"/>
</dbReference>
<dbReference type="InterPro" id="IPR001296">
    <property type="entry name" value="Glyco_trans_1"/>
</dbReference>
<dbReference type="EMBL" id="QWEI01000001">
    <property type="protein sequence ID" value="RHW39561.1"/>
    <property type="molecule type" value="Genomic_DNA"/>
</dbReference>
<dbReference type="Gene3D" id="3.40.50.2000">
    <property type="entry name" value="Glycogen Phosphorylase B"/>
    <property type="match status" value="2"/>
</dbReference>
<dbReference type="InterPro" id="IPR028098">
    <property type="entry name" value="Glyco_trans_4-like_N"/>
</dbReference>
<dbReference type="RefSeq" id="WP_118874573.1">
    <property type="nucleotide sequence ID" value="NZ_QWEI01000001.1"/>
</dbReference>
<organism evidence="3 4">
    <name type="scientific">Ureibacillus yapensis</name>
    <dbReference type="NCBI Taxonomy" id="2304605"/>
    <lineage>
        <taxon>Bacteria</taxon>
        <taxon>Bacillati</taxon>
        <taxon>Bacillota</taxon>
        <taxon>Bacilli</taxon>
        <taxon>Bacillales</taxon>
        <taxon>Caryophanaceae</taxon>
        <taxon>Ureibacillus</taxon>
    </lineage>
</organism>
<gene>
    <name evidence="3" type="ORF">D1B33_01565</name>
</gene>
<evidence type="ECO:0000313" key="4">
    <source>
        <dbReference type="Proteomes" id="UP000265692"/>
    </source>
</evidence>
<dbReference type="PANTHER" id="PTHR12526:SF630">
    <property type="entry name" value="GLYCOSYLTRANSFERASE"/>
    <property type="match status" value="1"/>
</dbReference>
<dbReference type="PANTHER" id="PTHR12526">
    <property type="entry name" value="GLYCOSYLTRANSFERASE"/>
    <property type="match status" value="1"/>
</dbReference>
<evidence type="ECO:0000313" key="3">
    <source>
        <dbReference type="EMBL" id="RHW39561.1"/>
    </source>
</evidence>
<dbReference type="OrthoDB" id="9806653at2"/>
<dbReference type="Pfam" id="PF00534">
    <property type="entry name" value="Glycos_transf_1"/>
    <property type="match status" value="1"/>
</dbReference>
<dbReference type="Proteomes" id="UP000265692">
    <property type="component" value="Unassembled WGS sequence"/>
</dbReference>
<comment type="caution">
    <text evidence="3">The sequence shown here is derived from an EMBL/GenBank/DDBJ whole genome shotgun (WGS) entry which is preliminary data.</text>
</comment>
<name>A0A396SSX0_9BACL</name>
<feature type="domain" description="Glycosyl transferase family 1" evidence="1">
    <location>
        <begin position="189"/>
        <end position="340"/>
    </location>
</feature>
<dbReference type="SUPFAM" id="SSF53756">
    <property type="entry name" value="UDP-Glycosyltransferase/glycogen phosphorylase"/>
    <property type="match status" value="1"/>
</dbReference>
<sequence length="370" mass="42662">MKKIVILSNHHSYTYNFRKEIIQALIDKGFKVWVVMPYGEKVELLEEMGCIFIDVPLDRRGKNPIKDMKLITQYFKIIKDIKPDMVLTYTIKPNLYGGLICRVLGIPYIANITGLSSAIEGKKIMENLIALIYKIAFKKITCVFCQNSENYDYFANNKIVTDKLRLIPGSGVNINHFSLLDYPTSNNINFVFISRIMKEKGIDQFLDAAQFIKKEHPSTNFHILGFCEESYEEKLNEMEKNGVIKYHGMQDDVRKFHEISHCTIHPTYYPEGISNVLLESAASGRPIITTNRSGCREIVENGINGYVVEQQNSEDLIKRIEEFLQLDFEVKKQMGIAGRRKVEQEFDRQIVVNAYIGEIEKQIVGEYSEL</sequence>
<dbReference type="GO" id="GO:0016757">
    <property type="term" value="F:glycosyltransferase activity"/>
    <property type="evidence" value="ECO:0007669"/>
    <property type="project" value="InterPro"/>
</dbReference>
<dbReference type="AlphaFoldDB" id="A0A396SSX0"/>
<keyword evidence="3" id="KW-0808">Transferase</keyword>